<organism evidence="2 3">
    <name type="scientific">Halarsenatibacter silvermanii</name>
    <dbReference type="NCBI Taxonomy" id="321763"/>
    <lineage>
        <taxon>Bacteria</taxon>
        <taxon>Bacillati</taxon>
        <taxon>Bacillota</taxon>
        <taxon>Clostridia</taxon>
        <taxon>Halanaerobiales</taxon>
        <taxon>Halarsenatibacteraceae</taxon>
        <taxon>Halarsenatibacter</taxon>
    </lineage>
</organism>
<dbReference type="Gene3D" id="3.40.50.11440">
    <property type="match status" value="1"/>
</dbReference>
<dbReference type="InterPro" id="IPR048068">
    <property type="entry name" value="LarA-like"/>
</dbReference>
<reference evidence="2 3" key="1">
    <citation type="submission" date="2016-10" db="EMBL/GenBank/DDBJ databases">
        <authorList>
            <person name="de Groot N.N."/>
        </authorList>
    </citation>
    <scope>NUCLEOTIDE SEQUENCE [LARGE SCALE GENOMIC DNA]</scope>
    <source>
        <strain evidence="2 3">SLAS-1</strain>
    </source>
</reference>
<dbReference type="STRING" id="321763.SAMN04488692_12823"/>
<dbReference type="InterPro" id="IPR018657">
    <property type="entry name" value="LarA-like_N"/>
</dbReference>
<dbReference type="OrthoDB" id="9770545at2"/>
<accession>A0A1G9SF76</accession>
<dbReference type="Proteomes" id="UP000199476">
    <property type="component" value="Unassembled WGS sequence"/>
</dbReference>
<evidence type="ECO:0000313" key="2">
    <source>
        <dbReference type="EMBL" id="SDM34136.1"/>
    </source>
</evidence>
<dbReference type="EMBL" id="FNGO01000028">
    <property type="protein sequence ID" value="SDM34136.1"/>
    <property type="molecule type" value="Genomic_DNA"/>
</dbReference>
<dbReference type="Pfam" id="PF09861">
    <property type="entry name" value="Lar_N"/>
    <property type="match status" value="1"/>
</dbReference>
<protein>
    <recommendedName>
        <fullName evidence="1">LarA-like N-terminal domain-containing protein</fullName>
    </recommendedName>
</protein>
<dbReference type="AlphaFoldDB" id="A0A1G9SF76"/>
<name>A0A1G9SF76_9FIRM</name>
<evidence type="ECO:0000259" key="1">
    <source>
        <dbReference type="Pfam" id="PF09861"/>
    </source>
</evidence>
<proteinExistence type="predicted"/>
<dbReference type="GO" id="GO:0050043">
    <property type="term" value="F:lactate racemase activity"/>
    <property type="evidence" value="ECO:0007669"/>
    <property type="project" value="InterPro"/>
</dbReference>
<dbReference type="Gene3D" id="3.90.226.30">
    <property type="match status" value="1"/>
</dbReference>
<sequence>MVKTCSSDDDGGITRNELKEIISEYIEKKVAGKNKILIIPPDGTRFHSGAGMITEMIYKKLKENQEIEIDIMPALGTHEPMGKKALKNMFGDIPYENFIRHRWRKDTVKIGEISRDYLAELSEGRFADSIEVKINEKVVMGDYDRIISIGQVQPHVVVGMANYTKNIVVGCGGEEIINKSHYLGAVYGLERLIGRDHSPVRKLYDRIQKNMFSDLPLDYVLTVNRSHINQDRGLSDILGIFIGDDRETFSRAVNLSQQNNINYFDKPIQKFVVYLDPDEFSSTWLGNKAIYRTRLAVADGGEIIIAAPGLKTIGEDEEFDRIIRKYGYINKKKAMKLTEQNEDLQENLAVAAHLIHGSPEGRFKVTYACNPEFSSEIKNVNYNHIPLNQAEDKYEIESLEPGFNEINGEKIYYIENPATGVWVYQERF</sequence>
<evidence type="ECO:0000313" key="3">
    <source>
        <dbReference type="Proteomes" id="UP000199476"/>
    </source>
</evidence>
<feature type="domain" description="LarA-like N-terminal" evidence="1">
    <location>
        <begin position="21"/>
        <end position="183"/>
    </location>
</feature>
<dbReference type="PANTHER" id="PTHR33171">
    <property type="entry name" value="LAR_N DOMAIN-CONTAINING PROTEIN"/>
    <property type="match status" value="1"/>
</dbReference>
<dbReference type="InterPro" id="IPR043166">
    <property type="entry name" value="LarA-like_C"/>
</dbReference>
<dbReference type="PANTHER" id="PTHR33171:SF17">
    <property type="entry name" value="LARA-LIKE N-TERMINAL DOMAIN-CONTAINING PROTEIN"/>
    <property type="match status" value="1"/>
</dbReference>
<gene>
    <name evidence="2" type="ORF">SAMN04488692_12823</name>
</gene>
<keyword evidence="3" id="KW-1185">Reference proteome</keyword>